<dbReference type="Gene3D" id="3.30.420.40">
    <property type="match status" value="2"/>
</dbReference>
<keyword evidence="2" id="KW-0119">Carbohydrate metabolism</keyword>
<keyword evidence="3 5" id="KW-0808">Transferase</keyword>
<evidence type="ECO:0000256" key="3">
    <source>
        <dbReference type="ARBA" id="ARBA00022679"/>
    </source>
</evidence>
<dbReference type="CDD" id="cd07779">
    <property type="entry name" value="ASKHA_NBD_FGGY_YgcE-like"/>
    <property type="match status" value="1"/>
</dbReference>
<dbReference type="EMBL" id="JAGDYL010000028">
    <property type="protein sequence ID" value="MBO1806303.1"/>
    <property type="molecule type" value="Genomic_DNA"/>
</dbReference>
<dbReference type="RefSeq" id="WP_208046764.1">
    <property type="nucleotide sequence ID" value="NZ_JAGDYL010000028.1"/>
</dbReference>
<dbReference type="AlphaFoldDB" id="A0A939RZ28"/>
<dbReference type="PROSITE" id="PS00445">
    <property type="entry name" value="FGGY_KINASES_2"/>
    <property type="match status" value="1"/>
</dbReference>
<evidence type="ECO:0000256" key="5">
    <source>
        <dbReference type="RuleBase" id="RU003733"/>
    </source>
</evidence>
<dbReference type="Pfam" id="PF00370">
    <property type="entry name" value="FGGY_N"/>
    <property type="match status" value="1"/>
</dbReference>
<dbReference type="Proteomes" id="UP000664398">
    <property type="component" value="Unassembled WGS sequence"/>
</dbReference>
<dbReference type="InterPro" id="IPR018485">
    <property type="entry name" value="FGGY_C"/>
</dbReference>
<comment type="similarity">
    <text evidence="1 5">Belongs to the FGGY kinase family.</text>
</comment>
<dbReference type="InterPro" id="IPR000577">
    <property type="entry name" value="Carb_kinase_FGGY"/>
</dbReference>
<dbReference type="InterPro" id="IPR018483">
    <property type="entry name" value="Carb_kinase_FGGY_CS"/>
</dbReference>
<evidence type="ECO:0000256" key="2">
    <source>
        <dbReference type="ARBA" id="ARBA00022629"/>
    </source>
</evidence>
<dbReference type="InterPro" id="IPR050406">
    <property type="entry name" value="FGGY_Carb_Kinase"/>
</dbReference>
<dbReference type="InterPro" id="IPR043129">
    <property type="entry name" value="ATPase_NBD"/>
</dbReference>
<evidence type="ECO:0000313" key="8">
    <source>
        <dbReference type="EMBL" id="MBO1806303.1"/>
    </source>
</evidence>
<evidence type="ECO:0008006" key="10">
    <source>
        <dbReference type="Google" id="ProtNLM"/>
    </source>
</evidence>
<dbReference type="InterPro" id="IPR018484">
    <property type="entry name" value="FGGY_N"/>
</dbReference>
<keyword evidence="4 5" id="KW-0418">Kinase</keyword>
<organism evidence="8 9">
    <name type="scientific">Leucobacter ruminantium</name>
    <dbReference type="NCBI Taxonomy" id="1289170"/>
    <lineage>
        <taxon>Bacteria</taxon>
        <taxon>Bacillati</taxon>
        <taxon>Actinomycetota</taxon>
        <taxon>Actinomycetes</taxon>
        <taxon>Micrococcales</taxon>
        <taxon>Microbacteriaceae</taxon>
        <taxon>Leucobacter</taxon>
    </lineage>
</organism>
<proteinExistence type="inferred from homology"/>
<evidence type="ECO:0000256" key="1">
    <source>
        <dbReference type="ARBA" id="ARBA00009156"/>
    </source>
</evidence>
<dbReference type="GO" id="GO:0042732">
    <property type="term" value="P:D-xylose metabolic process"/>
    <property type="evidence" value="ECO:0007669"/>
    <property type="project" value="UniProtKB-KW"/>
</dbReference>
<evidence type="ECO:0000313" key="9">
    <source>
        <dbReference type="Proteomes" id="UP000664398"/>
    </source>
</evidence>
<keyword evidence="2" id="KW-0859">Xylose metabolism</keyword>
<keyword evidence="9" id="KW-1185">Reference proteome</keyword>
<reference evidence="8" key="1">
    <citation type="submission" date="2021-03" db="EMBL/GenBank/DDBJ databases">
        <title>Leucobacter chromiisoli sp. nov., isolated from chromium-containing soil of chemical plant.</title>
        <authorList>
            <person name="Xu Z."/>
        </authorList>
    </citation>
    <scope>NUCLEOTIDE SEQUENCE</scope>
    <source>
        <strain evidence="8">A2</strain>
    </source>
</reference>
<dbReference type="GO" id="GO:0016773">
    <property type="term" value="F:phosphotransferase activity, alcohol group as acceptor"/>
    <property type="evidence" value="ECO:0007669"/>
    <property type="project" value="InterPro"/>
</dbReference>
<dbReference type="PANTHER" id="PTHR43095">
    <property type="entry name" value="SUGAR KINASE"/>
    <property type="match status" value="1"/>
</dbReference>
<dbReference type="PIRSF" id="PIRSF000538">
    <property type="entry name" value="GlpK"/>
    <property type="match status" value="1"/>
</dbReference>
<name>A0A939RZ28_9MICO</name>
<comment type="caution">
    <text evidence="8">The sequence shown here is derived from an EMBL/GenBank/DDBJ whole genome shotgun (WGS) entry which is preliminary data.</text>
</comment>
<accession>A0A939RZ28</accession>
<dbReference type="Pfam" id="PF02782">
    <property type="entry name" value="FGGY_C"/>
    <property type="match status" value="1"/>
</dbReference>
<evidence type="ECO:0000256" key="4">
    <source>
        <dbReference type="ARBA" id="ARBA00022777"/>
    </source>
</evidence>
<gene>
    <name evidence="8" type="ORF">J4H91_13400</name>
</gene>
<sequence>MEVVIAVDSSTTASKAVAFSLDGAVRAIGRAPISLSAPRTGWREQDPTEWWSTTAAALREVSTRLRERGDETLAVGITHQRESFACLDEENDPVRPAILWLDGRPGEQVRSLGTPEVHDLSGKPPSTTPSFYKLAWLAENEPEALDRTARIADVHAYLSLAMTGRFATSSASADPTGLVDHRSGRWSERLLELASVRIEQLPEIVSPGSPIGGLLPETAELTGLPVGLPIIAGGGDGQCAGLGSGIVAPGQAYLSLGTSIALGTHSERVDPSPSYRVMASPLGHGHTLDAFIASGSYSVSWFRKSFALPADDTAGHRDEDPFELAVERSEGRMQSLMFVPHLSGGATPYWDDRMRGAFVGISDDHTAAEFYRAVLEGLAFEIRLLCDGFEHAGSPIEGIAVTGGGTASDRWLQIISDVTGRPLELACTTEATALGAAILAAAATRFDGDIEAAAAAMTRPERRVEPHPDRAERYAEIFPLYATVAPALASFDSGAAALGLTS</sequence>
<dbReference type="SUPFAM" id="SSF53067">
    <property type="entry name" value="Actin-like ATPase domain"/>
    <property type="match status" value="2"/>
</dbReference>
<dbReference type="GO" id="GO:0016301">
    <property type="term" value="F:kinase activity"/>
    <property type="evidence" value="ECO:0007669"/>
    <property type="project" value="UniProtKB-KW"/>
</dbReference>
<evidence type="ECO:0000259" key="6">
    <source>
        <dbReference type="Pfam" id="PF00370"/>
    </source>
</evidence>
<feature type="domain" description="Carbohydrate kinase FGGY C-terminal" evidence="7">
    <location>
        <begin position="252"/>
        <end position="443"/>
    </location>
</feature>
<protein>
    <recommendedName>
        <fullName evidence="10">Xylulokinase</fullName>
    </recommendedName>
</protein>
<evidence type="ECO:0000259" key="7">
    <source>
        <dbReference type="Pfam" id="PF02782"/>
    </source>
</evidence>
<dbReference type="PANTHER" id="PTHR43095:SF5">
    <property type="entry name" value="XYLULOSE KINASE"/>
    <property type="match status" value="1"/>
</dbReference>
<feature type="domain" description="Carbohydrate kinase FGGY N-terminal" evidence="6">
    <location>
        <begin position="4"/>
        <end position="243"/>
    </location>
</feature>